<organism evidence="1 2">
    <name type="scientific">Crocosphaera watsonii WH 0005</name>
    <dbReference type="NCBI Taxonomy" id="423472"/>
    <lineage>
        <taxon>Bacteria</taxon>
        <taxon>Bacillati</taxon>
        <taxon>Cyanobacteriota</taxon>
        <taxon>Cyanophyceae</taxon>
        <taxon>Oscillatoriophycideae</taxon>
        <taxon>Chroococcales</taxon>
        <taxon>Aphanothecaceae</taxon>
        <taxon>Crocosphaera</taxon>
    </lineage>
</organism>
<dbReference type="EMBL" id="CAQL01000794">
    <property type="protein sequence ID" value="CCQ57306.1"/>
    <property type="molecule type" value="Genomic_DNA"/>
</dbReference>
<reference evidence="1 2" key="1">
    <citation type="submission" date="2013-01" db="EMBL/GenBank/DDBJ databases">
        <authorList>
            <person name="Bench S."/>
        </authorList>
    </citation>
    <scope>NUCLEOTIDE SEQUENCE [LARGE SCALE GENOMIC DNA]</scope>
    <source>
        <strain evidence="1 2">WH 0005</strain>
    </source>
</reference>
<sequence>MGLTGSCICYVNNINSQNLWQSLKLVTKQSKVTAFSL</sequence>
<comment type="caution">
    <text evidence="1">The sequence shown here is derived from an EMBL/GenBank/DDBJ whole genome shotgun (WGS) entry which is preliminary data.</text>
</comment>
<evidence type="ECO:0000313" key="1">
    <source>
        <dbReference type="EMBL" id="CCQ57306.1"/>
    </source>
</evidence>
<protein>
    <submittedName>
        <fullName evidence="1">Uncharacterized protein</fullName>
    </submittedName>
</protein>
<reference evidence="1 2" key="2">
    <citation type="submission" date="2013-09" db="EMBL/GenBank/DDBJ databases">
        <title>Whole genome comparison of six Crocosphaera watsonii strains with differing phenotypes.</title>
        <authorList>
            <person name="Bench S.R."/>
            <person name="Heller P."/>
            <person name="Frank I."/>
            <person name="Arciniega M."/>
            <person name="Shilova I.N."/>
            <person name="Zehr J.P."/>
        </authorList>
    </citation>
    <scope>NUCLEOTIDE SEQUENCE [LARGE SCALE GENOMIC DNA]</scope>
    <source>
        <strain evidence="1 2">WH 0005</strain>
    </source>
</reference>
<name>T2IUK2_CROWT</name>
<dbReference type="AlphaFoldDB" id="T2IUK2"/>
<dbReference type="Proteomes" id="UP000017981">
    <property type="component" value="Unassembled WGS sequence"/>
</dbReference>
<gene>
    <name evidence="1" type="ORF">CWATWH0005_3822</name>
</gene>
<accession>T2IUK2</accession>
<evidence type="ECO:0000313" key="2">
    <source>
        <dbReference type="Proteomes" id="UP000017981"/>
    </source>
</evidence>
<proteinExistence type="predicted"/>